<dbReference type="OrthoDB" id="9785768at2"/>
<comment type="caution">
    <text evidence="3">The sequence shown here is derived from an EMBL/GenBank/DDBJ whole genome shotgun (WGS) entry which is preliminary data.</text>
</comment>
<organism evidence="3 4">
    <name type="scientific">Aeromicrobium marinum DSM 15272</name>
    <dbReference type="NCBI Taxonomy" id="585531"/>
    <lineage>
        <taxon>Bacteria</taxon>
        <taxon>Bacillati</taxon>
        <taxon>Actinomycetota</taxon>
        <taxon>Actinomycetes</taxon>
        <taxon>Propionibacteriales</taxon>
        <taxon>Nocardioidaceae</taxon>
        <taxon>Aeromicrobium</taxon>
    </lineage>
</organism>
<dbReference type="SUPFAM" id="SSF53901">
    <property type="entry name" value="Thiolase-like"/>
    <property type="match status" value="2"/>
</dbReference>
<gene>
    <name evidence="3" type="ORF">HMPREF0063_10137</name>
</gene>
<dbReference type="EMBL" id="ACLF03000001">
    <property type="protein sequence ID" value="EFQ84796.1"/>
    <property type="molecule type" value="Genomic_DNA"/>
</dbReference>
<dbReference type="PANTHER" id="PTHR42870">
    <property type="entry name" value="ACETYL-COA C-ACETYLTRANSFERASE"/>
    <property type="match status" value="1"/>
</dbReference>
<feature type="domain" description="Thiolase N-terminal" evidence="1">
    <location>
        <begin position="21"/>
        <end position="128"/>
    </location>
</feature>
<dbReference type="InterPro" id="IPR016039">
    <property type="entry name" value="Thiolase-like"/>
</dbReference>
<dbReference type="Pfam" id="PF00108">
    <property type="entry name" value="Thiolase_N"/>
    <property type="match status" value="1"/>
</dbReference>
<dbReference type="CDD" id="cd00829">
    <property type="entry name" value="SCP-x_thiolase"/>
    <property type="match status" value="1"/>
</dbReference>
<name>E2S7Y0_9ACTN</name>
<dbReference type="PIRSF" id="PIRSF000429">
    <property type="entry name" value="Ac-CoA_Ac_transf"/>
    <property type="match status" value="1"/>
</dbReference>
<dbReference type="Proteomes" id="UP000003111">
    <property type="component" value="Unassembled WGS sequence"/>
</dbReference>
<dbReference type="InterPro" id="IPR055140">
    <property type="entry name" value="Thiolase_C_2"/>
</dbReference>
<accession>E2S7Y0</accession>
<proteinExistence type="predicted"/>
<protein>
    <submittedName>
        <fullName evidence="3">Thiolase</fullName>
    </submittedName>
</protein>
<dbReference type="Pfam" id="PF22691">
    <property type="entry name" value="Thiolase_C_1"/>
    <property type="match status" value="1"/>
</dbReference>
<evidence type="ECO:0000259" key="1">
    <source>
        <dbReference type="Pfam" id="PF00108"/>
    </source>
</evidence>
<evidence type="ECO:0000259" key="2">
    <source>
        <dbReference type="Pfam" id="PF22691"/>
    </source>
</evidence>
<dbReference type="NCBIfam" id="NF004936">
    <property type="entry name" value="PRK06289.1"/>
    <property type="match status" value="1"/>
</dbReference>
<dbReference type="AlphaFoldDB" id="E2S7Y0"/>
<dbReference type="InterPro" id="IPR002155">
    <property type="entry name" value="Thiolase"/>
</dbReference>
<dbReference type="eggNOG" id="COG0183">
    <property type="taxonomic scope" value="Bacteria"/>
</dbReference>
<feature type="domain" description="Thiolase C-terminal" evidence="2">
    <location>
        <begin position="279"/>
        <end position="406"/>
    </location>
</feature>
<dbReference type="STRING" id="585531.HMPREF0063_10137"/>
<evidence type="ECO:0000313" key="4">
    <source>
        <dbReference type="Proteomes" id="UP000003111"/>
    </source>
</evidence>
<dbReference type="PANTHER" id="PTHR42870:SF1">
    <property type="entry name" value="NON-SPECIFIC LIPID-TRANSFER PROTEIN-LIKE 2"/>
    <property type="match status" value="1"/>
</dbReference>
<dbReference type="GO" id="GO:0016747">
    <property type="term" value="F:acyltransferase activity, transferring groups other than amino-acyl groups"/>
    <property type="evidence" value="ECO:0007669"/>
    <property type="project" value="InterPro"/>
</dbReference>
<dbReference type="Gene3D" id="3.40.47.10">
    <property type="match status" value="1"/>
</dbReference>
<dbReference type="HOGENOM" id="CLU_035425_4_0_11"/>
<keyword evidence="4" id="KW-1185">Reference proteome</keyword>
<dbReference type="RefSeq" id="WP_007076704.1">
    <property type="nucleotide sequence ID" value="NZ_CM001024.1"/>
</dbReference>
<evidence type="ECO:0000313" key="3">
    <source>
        <dbReference type="EMBL" id="EFQ84796.1"/>
    </source>
</evidence>
<sequence length="411" mass="42949">MNDNIWVLGGYQSDFSRNLTREGLDMADLATEVVNGTLEASSLGGGDIGVVHVANAFGQLFTGQGQMGAMPATVHPDLWGVPASRHEAACASGSIAVLAAMADLRAGHYDSALVVGLELEKTVPGDTAAAHLGAAAWIGHEGQDATFMWPFMFSEIADEYDARYGLDEVHLRAIAQVNFANARRNPLAQTRGWDVPDLVAGFGVDDATNPVVEGRIRRFDCSQVTDGGAGVVLVNDAWLRDHPDAVGRVTAVIRGWGHRTVGLGLQQKFDRDAENPYVLPHLRQAVQDAFGRAGTDLDGLDALETHDCFTPSQYLAIDHIGLTGPGESWKAIENGETEMGGTLPINPSGGLIGGGHPVGASGVRMLLDAAKQVSGTAGDYQVEGATTVGTLNFGGSTATTVSLVVGQAPAA</sequence>
<dbReference type="InterPro" id="IPR020616">
    <property type="entry name" value="Thiolase_N"/>
</dbReference>
<reference evidence="3" key="1">
    <citation type="submission" date="2010-08" db="EMBL/GenBank/DDBJ databases">
        <authorList>
            <person name="Muzny D."/>
            <person name="Qin X."/>
            <person name="Buhay C."/>
            <person name="Dugan-Rocha S."/>
            <person name="Ding Y."/>
            <person name="Chen G."/>
            <person name="Hawes A."/>
            <person name="Holder M."/>
            <person name="Jhangiani S."/>
            <person name="Johnson A."/>
            <person name="Khan Z."/>
            <person name="Li Z."/>
            <person name="Liu W."/>
            <person name="Liu X."/>
            <person name="Perez L."/>
            <person name="Shen H."/>
            <person name="Wang Q."/>
            <person name="Watt J."/>
            <person name="Xi L."/>
            <person name="Xin Y."/>
            <person name="Zhou J."/>
            <person name="Deng J."/>
            <person name="Jiang H."/>
            <person name="Liu Y."/>
            <person name="Qu J."/>
            <person name="Song X.-Z."/>
            <person name="Zhang L."/>
            <person name="Villasana D."/>
            <person name="Johnson A."/>
            <person name="Liu J."/>
            <person name="Liyanage D."/>
            <person name="Lorensuhewa L."/>
            <person name="Robinson T."/>
            <person name="Song A."/>
            <person name="Song B.-B."/>
            <person name="Dinh H."/>
            <person name="Thornton R."/>
            <person name="Coyle M."/>
            <person name="Francisco L."/>
            <person name="Jackson L."/>
            <person name="Javaid M."/>
            <person name="Korchina V."/>
            <person name="Kovar C."/>
            <person name="Mata R."/>
            <person name="Mathew T."/>
            <person name="Ngo R."/>
            <person name="Nguyen L."/>
            <person name="Nguyen N."/>
            <person name="Okwuonu G."/>
            <person name="Ongeri F."/>
            <person name="Pham C."/>
            <person name="Simmons D."/>
            <person name="Wilczek-Boney K."/>
            <person name="Hale W."/>
            <person name="Jakkamsetti A."/>
            <person name="Pham P."/>
            <person name="Ruth R."/>
            <person name="San Lucas F."/>
            <person name="Warren J."/>
            <person name="Zhang J."/>
            <person name="Zhao Z."/>
            <person name="Zhou C."/>
            <person name="Zhu D."/>
            <person name="Lee S."/>
            <person name="Bess C."/>
            <person name="Blankenburg K."/>
            <person name="Forbes L."/>
            <person name="Fu Q."/>
            <person name="Gubbala S."/>
            <person name="Hirani K."/>
            <person name="Jayaseelan J.C."/>
            <person name="Lara F."/>
            <person name="Munidasa M."/>
            <person name="Palculict T."/>
            <person name="Patil S."/>
            <person name="Pu L.-L."/>
            <person name="Saada N."/>
            <person name="Tang L."/>
            <person name="Weissenberger G."/>
            <person name="Zhu Y."/>
            <person name="Hemphill L."/>
            <person name="Shang Y."/>
            <person name="Youmans B."/>
            <person name="Ayvaz T."/>
            <person name="Ross M."/>
            <person name="Santibanez J."/>
            <person name="Aqrawi P."/>
            <person name="Gross S."/>
            <person name="Joshi V."/>
            <person name="Fowler G."/>
            <person name="Nazareth L."/>
            <person name="Reid J."/>
            <person name="Worley K."/>
            <person name="Petrosino J."/>
            <person name="Highlander S."/>
            <person name="Gibbs R."/>
        </authorList>
    </citation>
    <scope>NUCLEOTIDE SEQUENCE [LARGE SCALE GENOMIC DNA]</scope>
    <source>
        <strain evidence="3">DSM 15272</strain>
    </source>
</reference>